<accession>A0A6A5CBQ2</accession>
<feature type="region of interest" description="Disordered" evidence="11">
    <location>
        <begin position="1593"/>
        <end position="1625"/>
    </location>
</feature>
<keyword evidence="2 10" id="KW-0808">Transferase</keyword>
<feature type="domain" description="FYVE-type" evidence="12">
    <location>
        <begin position="441"/>
        <end position="501"/>
    </location>
</feature>
<dbReference type="InterPro" id="IPR000306">
    <property type="entry name" value="Znf_FYVE"/>
</dbReference>
<evidence type="ECO:0000256" key="10">
    <source>
        <dbReference type="PROSITE-ProRule" id="PRU00781"/>
    </source>
</evidence>
<dbReference type="InterPro" id="IPR002423">
    <property type="entry name" value="Cpn60/GroEL/TCP-1"/>
</dbReference>
<evidence type="ECO:0000256" key="7">
    <source>
        <dbReference type="ARBA" id="ARBA00022833"/>
    </source>
</evidence>
<evidence type="ECO:0000256" key="5">
    <source>
        <dbReference type="ARBA" id="ARBA00022771"/>
    </source>
</evidence>
<feature type="compositionally biased region" description="Polar residues" evidence="11">
    <location>
        <begin position="562"/>
        <end position="573"/>
    </location>
</feature>
<dbReference type="CDD" id="cd15725">
    <property type="entry name" value="FYVE_PIKfyve_Fab1"/>
    <property type="match status" value="1"/>
</dbReference>
<dbReference type="SUPFAM" id="SSF56104">
    <property type="entry name" value="SAICAR synthase-like"/>
    <property type="match status" value="1"/>
</dbReference>
<keyword evidence="8 10" id="KW-0067">ATP-binding</keyword>
<evidence type="ECO:0000256" key="4">
    <source>
        <dbReference type="ARBA" id="ARBA00022741"/>
    </source>
</evidence>
<dbReference type="PANTHER" id="PTHR45748:SF7">
    <property type="entry name" value="1-PHOSPHATIDYLINOSITOL 3-PHOSPHATE 5-KINASE-RELATED"/>
    <property type="match status" value="1"/>
</dbReference>
<comment type="caution">
    <text evidence="14">The sequence shown here is derived from an EMBL/GenBank/DDBJ whole genome shotgun (WGS) entry which is preliminary data.</text>
</comment>
<dbReference type="GO" id="GO:0010008">
    <property type="term" value="C:endosome membrane"/>
    <property type="evidence" value="ECO:0007669"/>
    <property type="project" value="TreeGrafter"/>
</dbReference>
<evidence type="ECO:0000259" key="13">
    <source>
        <dbReference type="PROSITE" id="PS51455"/>
    </source>
</evidence>
<dbReference type="FunFam" id="3.30.810.10:FF:000001">
    <property type="entry name" value="1-phosphatidylinositol 3-phosphate 5-kinase FAB1"/>
    <property type="match status" value="1"/>
</dbReference>
<sequence length="2026" mass="226720">MSPSTLPPNSNNGETTARSQPPPFITPQSTHSHTPRSDVDSSSATTRHYRSVSNFSTTSFIPAFDSAKPKLVEFTTNAHGGQNISSFLSKIFNNPQNNPNNTSSSATLNHVVSNNLSSSDNNYFFYENPSNQSLYLYVSSNPLKLSDEVPIKKSKKKTSSSFIKSMTNSEILEEYKTANNFNNNNITNFDKQIPHQQLLKSSPNITTTNNHEEQLPSTRVTFDTPPIDSLNHSKNHSYLENPQLKHLDLKNIDSIISTKKRSMSISKDNSGLVESENGGSSYVGFSLVNKKELLKMENRVDLQGRHNTAQDSWMNRSKSHPELFTIPETTENPEPSPLIIPIVKQDKVTSTPIDSPRKQNLPNQYTQQSNFENNSQSPSIPTQPSSNNNTPNTPYTQPYYNCSSGGTPEMSHHAGREKGLRNFIANTLQRKSSGRQFWMPDDRVTNCYECLTPFSVFKRKHHCRICGQIFCWKCSDYFIDGKKWGYTGKMRVCNYCNNLVGQSQNLSQILGGGGGTSNTQSTAAASAAISSFSSTSTALNTSTQANNLSNSTPTPPITNSTGQLGSLTTTASPSGGAMAPHKSFTSFFSSIDEFGSKGIAEDLEADLDDDYQENHDKVPKGENGNTSPNDASSSDDDEEENNDSIRMRINTNSLNPTTIFDDSLLMSNNDFAIAAASEETDNHPNSGMDGTVPFKIISGEEFEQGFDEHLNSLEEVSQKHLKAIVSQLIQRENAMWLSSTTDSSIDTVNGTTVSPSLTTPPPPIDPKWEEVIVGLALRTVNSLNPNTLRGDKMDIRHYLKVKKVLGSNMSKSEYVDGGVVFSKNVVHKRMKTNLKNPKILILSCPIAYQYHKAETQSMTSMDILISQEEEFLKLLVEKIAEKKPDLVFVEKSVSRFAKELLLSKGISVVVNVKRKVLERISRCTGYPILSSIDEYDQSILHMNLNQTPPPQCTHAYMKRIGDKNLFIVCGKYSDAQSTVVLRGENEKELELVKPIFKFAVYVAYNLKLETEFFFDECGTLRIDHAPYITNSPYILSASPNVKFSLKLEDLDLAKLGIVNPTREKLQHSRYNYSESTMPLSSAYDVHEQQHGDSQVNVEDHYTETELAIFGDILTPYVHQNIIVLFTKHPKVDPKLLLSSSSLITETQSLANPETVVIAYYTDNDMPLGKFLELKCFNPNNILNYMNTTRMYTHGDGKIILTVEKSPQIISSSDEGIAMWNYCKVCERYVTPVIPMSESAYKYSFGKFLESTFYNSTLRCRTGGCNHSVHHDHIRYFAYNDIIAKFEYKPVKIYDIVFPGNRAVYDEKYQASQFNIMVQNVEDACNILFADFMQLVFEIESNFSLLSEEQIEQFHEIGEQIKNQQIVLWSSLSTIKQKQNIYTLNDFIRNVYISTISWNDMIIELFAKFGILKAPSSNTSGVASANSMSSVSASTTTMNSMKTAMTKPKPVVKDSLLQHSESSSATHGSHNHSGHLSSSIVTSPRYISVEFIINDSVQQDNNTKPLIQVILKRNTFLTSITLSSMSSNSDSESTITATTPSTLLPMEPLSLDGIDPTLRNNMENHSSLTEFNHHQHHKSNTLLCVNTGNNTSGTTGITTTNTSNNTSSDDTSPLPSSSRSQKGFSFLPFRNQNKQSTIFDQLQLKPVKLPAIIDGISAHLFLPSGSTNANVIVYNDEPSTIIAYTLSSTDYDKVIRSNSEHEDIEIVLKSKEKNHYKFSFSDTSNSNSGNKVTLLNGEIPFNNSSTSMSNRSKNKTKFSCTCFFAKQFLALRKAYCGGDDSFIHSLVRCVKWNTTGGKSGSSFTKTWDSKYVLKEVNSRVELLSFLEIGHAYFEYIASSLFQELPSVLCKILGVFRLSYYEKGKSVKKDIIVMDNLFYNRVISRTFDLKGSIRNRYQKTEGAVLMDENLLEFIYNGSPLITRESFKSLLTLSVFNDTLFLSKHNIMDYSLLVGIDEDNGELIVGIIDYVRQYTWDKQLETWVKSAGIISNKSKVPTVISPKHYKTRFREAMQRYIISTCSKLTGLIN</sequence>
<name>A0A6A5CBQ2_NAEFO</name>
<dbReference type="OrthoDB" id="158357at2759"/>
<dbReference type="Gene3D" id="3.50.7.10">
    <property type="entry name" value="GroEL"/>
    <property type="match status" value="1"/>
</dbReference>
<dbReference type="VEuPathDB" id="AmoebaDB:NF0119480"/>
<evidence type="ECO:0000256" key="6">
    <source>
        <dbReference type="ARBA" id="ARBA00022777"/>
    </source>
</evidence>
<keyword evidence="6 10" id="KW-0418">Kinase</keyword>
<dbReference type="InterPro" id="IPR011011">
    <property type="entry name" value="Znf_FYVE_PHD"/>
</dbReference>
<keyword evidence="15" id="KW-1185">Reference proteome</keyword>
<dbReference type="Gene3D" id="3.30.40.10">
    <property type="entry name" value="Zinc/RING finger domain, C3HC4 (zinc finger)"/>
    <property type="match status" value="1"/>
</dbReference>
<dbReference type="SMART" id="SM00064">
    <property type="entry name" value="FYVE"/>
    <property type="match status" value="1"/>
</dbReference>
<feature type="compositionally biased region" description="Polar residues" evidence="11">
    <location>
        <begin position="348"/>
        <end position="372"/>
    </location>
</feature>
<dbReference type="SMART" id="SM00330">
    <property type="entry name" value="PIPKc"/>
    <property type="match status" value="1"/>
</dbReference>
<organism evidence="14 15">
    <name type="scientific">Naegleria fowleri</name>
    <name type="common">Brain eating amoeba</name>
    <dbReference type="NCBI Taxonomy" id="5763"/>
    <lineage>
        <taxon>Eukaryota</taxon>
        <taxon>Discoba</taxon>
        <taxon>Heterolobosea</taxon>
        <taxon>Tetramitia</taxon>
        <taxon>Eutetramitia</taxon>
        <taxon>Vahlkampfiidae</taxon>
        <taxon>Naegleria</taxon>
    </lineage>
</organism>
<evidence type="ECO:0000256" key="2">
    <source>
        <dbReference type="ARBA" id="ARBA00022679"/>
    </source>
</evidence>
<protein>
    <recommendedName>
        <fullName evidence="1">1-phosphatidylinositol-3-phosphate 5-kinase</fullName>
        <ecNumber evidence="1">2.7.1.150</ecNumber>
    </recommendedName>
</protein>
<dbReference type="CDD" id="cd17300">
    <property type="entry name" value="PIPKc_PIKfyve"/>
    <property type="match status" value="1"/>
</dbReference>
<feature type="compositionally biased region" description="Low complexity" evidence="11">
    <location>
        <begin position="1593"/>
        <end position="1619"/>
    </location>
</feature>
<evidence type="ECO:0000256" key="9">
    <source>
        <dbReference type="PROSITE-ProRule" id="PRU00091"/>
    </source>
</evidence>
<dbReference type="Pfam" id="PF01363">
    <property type="entry name" value="FYVE"/>
    <property type="match status" value="1"/>
</dbReference>
<keyword evidence="5 9" id="KW-0863">Zinc-finger</keyword>
<evidence type="ECO:0000313" key="14">
    <source>
        <dbReference type="EMBL" id="KAF0983984.1"/>
    </source>
</evidence>
<feature type="compositionally biased region" description="Low complexity" evidence="11">
    <location>
        <begin position="543"/>
        <end position="561"/>
    </location>
</feature>
<dbReference type="SUPFAM" id="SSF57903">
    <property type="entry name" value="FYVE/PHD zinc finger"/>
    <property type="match status" value="1"/>
</dbReference>
<dbReference type="GeneID" id="68115117"/>
<evidence type="ECO:0000256" key="3">
    <source>
        <dbReference type="ARBA" id="ARBA00022723"/>
    </source>
</evidence>
<dbReference type="InterPro" id="IPR017455">
    <property type="entry name" value="Znf_FYVE-rel"/>
</dbReference>
<dbReference type="SUPFAM" id="SSF52029">
    <property type="entry name" value="GroEL apical domain-like"/>
    <property type="match status" value="1"/>
</dbReference>
<evidence type="ECO:0000256" key="1">
    <source>
        <dbReference type="ARBA" id="ARBA00012009"/>
    </source>
</evidence>
<proteinExistence type="predicted"/>
<dbReference type="InterPro" id="IPR027409">
    <property type="entry name" value="GroEL-like_apical_dom_sf"/>
</dbReference>
<dbReference type="Proteomes" id="UP000444721">
    <property type="component" value="Unassembled WGS sequence"/>
</dbReference>
<dbReference type="InterPro" id="IPR044769">
    <property type="entry name" value="PIKfyve_PIPKc"/>
</dbReference>
<dbReference type="GO" id="GO:0005524">
    <property type="term" value="F:ATP binding"/>
    <property type="evidence" value="ECO:0007669"/>
    <property type="project" value="UniProtKB-UniRule"/>
</dbReference>
<dbReference type="RefSeq" id="XP_044568697.1">
    <property type="nucleotide sequence ID" value="XM_044711693.1"/>
</dbReference>
<gene>
    <name evidence="14" type="ORF">FDP41_007899</name>
</gene>
<dbReference type="Gene3D" id="3.30.800.10">
    <property type="entry name" value="Phosphatidylinositol Phosphate Kinase II Beta"/>
    <property type="match status" value="1"/>
</dbReference>
<feature type="region of interest" description="Disordered" evidence="11">
    <location>
        <begin position="347"/>
        <end position="414"/>
    </location>
</feature>
<dbReference type="InterPro" id="IPR002498">
    <property type="entry name" value="PInositol-4-P-4/5-kinase_core"/>
</dbReference>
<dbReference type="FunFam" id="3.50.7.10:FF:000007">
    <property type="entry name" value="1-phosphatidylinositol 3-phosphate 5-kinase isoform X1"/>
    <property type="match status" value="1"/>
</dbReference>
<evidence type="ECO:0000256" key="11">
    <source>
        <dbReference type="SAM" id="MobiDB-lite"/>
    </source>
</evidence>
<dbReference type="EC" id="2.7.1.150" evidence="1"/>
<dbReference type="VEuPathDB" id="AmoebaDB:NfTy_005070"/>
<dbReference type="Pfam" id="PF00118">
    <property type="entry name" value="Cpn60_TCP1"/>
    <property type="match status" value="1"/>
</dbReference>
<keyword evidence="3" id="KW-0479">Metal-binding</keyword>
<dbReference type="OMA" id="QCHAKRN"/>
<dbReference type="GO" id="GO:0000285">
    <property type="term" value="F:1-phosphatidylinositol-3-phosphate 5-kinase activity"/>
    <property type="evidence" value="ECO:0007669"/>
    <property type="project" value="UniProtKB-EC"/>
</dbReference>
<dbReference type="InterPro" id="IPR027483">
    <property type="entry name" value="PInositol-4-P-4/5-kinase_C_sf"/>
</dbReference>
<feature type="compositionally biased region" description="Low complexity" evidence="11">
    <location>
        <begin position="373"/>
        <end position="401"/>
    </location>
</feature>
<feature type="domain" description="PIPK" evidence="13">
    <location>
        <begin position="1695"/>
        <end position="2014"/>
    </location>
</feature>
<dbReference type="PROSITE" id="PS50178">
    <property type="entry name" value="ZF_FYVE"/>
    <property type="match status" value="1"/>
</dbReference>
<evidence type="ECO:0000313" key="15">
    <source>
        <dbReference type="Proteomes" id="UP000444721"/>
    </source>
</evidence>
<feature type="compositionally biased region" description="Polar residues" evidence="11">
    <location>
        <begin position="1"/>
        <end position="19"/>
    </location>
</feature>
<keyword evidence="4 10" id="KW-0547">Nucleotide-binding</keyword>
<dbReference type="VEuPathDB" id="AmoebaDB:FDP41_007899"/>
<dbReference type="EMBL" id="VFQX01000004">
    <property type="protein sequence ID" value="KAF0983984.1"/>
    <property type="molecule type" value="Genomic_DNA"/>
</dbReference>
<dbReference type="Pfam" id="PF01504">
    <property type="entry name" value="PIP5K"/>
    <property type="match status" value="2"/>
</dbReference>
<feature type="region of interest" description="Disordered" evidence="11">
    <location>
        <begin position="543"/>
        <end position="578"/>
    </location>
</feature>
<reference evidence="14 15" key="1">
    <citation type="journal article" date="2019" name="Sci. Rep.">
        <title>Nanopore sequencing improves the draft genome of the human pathogenic amoeba Naegleria fowleri.</title>
        <authorList>
            <person name="Liechti N."/>
            <person name="Schurch N."/>
            <person name="Bruggmann R."/>
            <person name="Wittwer M."/>
        </authorList>
    </citation>
    <scope>NUCLEOTIDE SEQUENCE [LARGE SCALE GENOMIC DNA]</scope>
    <source>
        <strain evidence="14 15">ATCC 30894</strain>
    </source>
</reference>
<dbReference type="PROSITE" id="PS51455">
    <property type="entry name" value="PIPK"/>
    <property type="match status" value="1"/>
</dbReference>
<dbReference type="InterPro" id="IPR027484">
    <property type="entry name" value="PInositol-4-P-5-kinase_N"/>
</dbReference>
<evidence type="ECO:0000256" key="8">
    <source>
        <dbReference type="ARBA" id="ARBA00022840"/>
    </source>
</evidence>
<evidence type="ECO:0000259" key="12">
    <source>
        <dbReference type="PROSITE" id="PS50178"/>
    </source>
</evidence>
<dbReference type="Gene3D" id="3.30.810.10">
    <property type="entry name" value="2-Layer Sandwich"/>
    <property type="match status" value="1"/>
</dbReference>
<dbReference type="PANTHER" id="PTHR45748">
    <property type="entry name" value="1-PHOSPHATIDYLINOSITOL 3-PHOSPHATE 5-KINASE-RELATED"/>
    <property type="match status" value="1"/>
</dbReference>
<dbReference type="GO" id="GO:0008270">
    <property type="term" value="F:zinc ion binding"/>
    <property type="evidence" value="ECO:0007669"/>
    <property type="project" value="UniProtKB-KW"/>
</dbReference>
<feature type="compositionally biased region" description="Acidic residues" evidence="11">
    <location>
        <begin position="633"/>
        <end position="642"/>
    </location>
</feature>
<feature type="region of interest" description="Disordered" evidence="11">
    <location>
        <begin position="1"/>
        <end position="46"/>
    </location>
</feature>
<dbReference type="InterPro" id="IPR013083">
    <property type="entry name" value="Znf_RING/FYVE/PHD"/>
</dbReference>
<feature type="region of interest" description="Disordered" evidence="11">
    <location>
        <begin position="611"/>
        <end position="650"/>
    </location>
</feature>
<keyword evidence="7" id="KW-0862">Zinc</keyword>
<dbReference type="GO" id="GO:0046854">
    <property type="term" value="P:phosphatidylinositol phosphate biosynthetic process"/>
    <property type="evidence" value="ECO:0007669"/>
    <property type="project" value="TreeGrafter"/>
</dbReference>